<dbReference type="OrthoDB" id="9001316at2"/>
<sequence>MNRRLNVCRSRAGFAALAVCGVFLSTSAFATPGIKVQEEAANDGPIKYTVKMASKTFGNEQETRTIRSGQTDDFTWQSAAPGGAQPVPDDCPNVSSLARNAEGAAVRQVQIRFASVVADNGSANVQLSFQARAPKGTSKVTVGGKALQCPVETRLSQIVRFTMPTTGGSKMVTLSDGTQLTVSASRK</sequence>
<dbReference type="EMBL" id="FCNW02000022">
    <property type="protein sequence ID" value="SAL49127.1"/>
    <property type="molecule type" value="Genomic_DNA"/>
</dbReference>
<feature type="chain" id="PRO_5011115086" evidence="1">
    <location>
        <begin position="31"/>
        <end position="187"/>
    </location>
</feature>
<evidence type="ECO:0000313" key="2">
    <source>
        <dbReference type="EMBL" id="SAL49127.1"/>
    </source>
</evidence>
<comment type="caution">
    <text evidence="2">The sequence shown here is derived from an EMBL/GenBank/DDBJ whole genome shotgun (WGS) entry which is preliminary data.</text>
</comment>
<gene>
    <name evidence="2" type="ORF">AWB65_03949</name>
</gene>
<dbReference type="Proteomes" id="UP000054977">
    <property type="component" value="Unassembled WGS sequence"/>
</dbReference>
<dbReference type="InterPro" id="IPR046055">
    <property type="entry name" value="DUF6013"/>
</dbReference>
<proteinExistence type="predicted"/>
<dbReference type="Pfam" id="PF19476">
    <property type="entry name" value="DUF6013"/>
    <property type="match status" value="1"/>
</dbReference>
<dbReference type="AlphaFoldDB" id="A0A158HYA4"/>
<keyword evidence="1" id="KW-0732">Signal</keyword>
<name>A0A158HYA4_9BURK</name>
<organism evidence="2 3">
    <name type="scientific">Caballeronia humi</name>
    <dbReference type="NCBI Taxonomy" id="326474"/>
    <lineage>
        <taxon>Bacteria</taxon>
        <taxon>Pseudomonadati</taxon>
        <taxon>Pseudomonadota</taxon>
        <taxon>Betaproteobacteria</taxon>
        <taxon>Burkholderiales</taxon>
        <taxon>Burkholderiaceae</taxon>
        <taxon>Caballeronia</taxon>
    </lineage>
</organism>
<reference evidence="2" key="1">
    <citation type="submission" date="2016-01" db="EMBL/GenBank/DDBJ databases">
        <authorList>
            <person name="Peeters C."/>
        </authorList>
    </citation>
    <scope>NUCLEOTIDE SEQUENCE [LARGE SCALE GENOMIC DNA]</scope>
    <source>
        <strain evidence="2">LMG 22934</strain>
    </source>
</reference>
<evidence type="ECO:0000256" key="1">
    <source>
        <dbReference type="SAM" id="SignalP"/>
    </source>
</evidence>
<evidence type="ECO:0000313" key="3">
    <source>
        <dbReference type="Proteomes" id="UP000054977"/>
    </source>
</evidence>
<dbReference type="STRING" id="326474.AWB65_03949"/>
<protein>
    <submittedName>
        <fullName evidence="2">Uncharacterized protein</fullName>
    </submittedName>
</protein>
<dbReference type="RefSeq" id="WP_087668742.1">
    <property type="nucleotide sequence ID" value="NZ_FCNW02000022.1"/>
</dbReference>
<feature type="signal peptide" evidence="1">
    <location>
        <begin position="1"/>
        <end position="30"/>
    </location>
</feature>
<accession>A0A158HYA4</accession>
<keyword evidence="3" id="KW-1185">Reference proteome</keyword>